<evidence type="ECO:0000313" key="2">
    <source>
        <dbReference type="Proteomes" id="UP000019678"/>
    </source>
</evidence>
<dbReference type="STRING" id="1192034.CAP_4053"/>
<name>A0A017TGX3_9BACT</name>
<accession>A0A017TGX3</accession>
<gene>
    <name evidence="1" type="ORF">CAP_4053</name>
</gene>
<keyword evidence="2" id="KW-1185">Reference proteome</keyword>
<sequence length="123" mass="13501">MSDFGTMVVLRRRDGADLSADDRARIEEGIAAVKAADRHRDALREPFAFRRMASGPTGVQKDMALLLSEYWLEGVEDADDGGYGGRTAEDLLEHDRPGAEAVCKALEAKLGEGFEVELICDTW</sequence>
<organism evidence="1 2">
    <name type="scientific">Chondromyces apiculatus DSM 436</name>
    <dbReference type="NCBI Taxonomy" id="1192034"/>
    <lineage>
        <taxon>Bacteria</taxon>
        <taxon>Pseudomonadati</taxon>
        <taxon>Myxococcota</taxon>
        <taxon>Polyangia</taxon>
        <taxon>Polyangiales</taxon>
        <taxon>Polyangiaceae</taxon>
        <taxon>Chondromyces</taxon>
    </lineage>
</organism>
<dbReference type="AlphaFoldDB" id="A0A017TGX3"/>
<evidence type="ECO:0000313" key="1">
    <source>
        <dbReference type="EMBL" id="EYF08523.1"/>
    </source>
</evidence>
<reference evidence="1 2" key="1">
    <citation type="submission" date="2013-05" db="EMBL/GenBank/DDBJ databases">
        <title>Genome assembly of Chondromyces apiculatus DSM 436.</title>
        <authorList>
            <person name="Sharma G."/>
            <person name="Khatri I."/>
            <person name="Kaur C."/>
            <person name="Mayilraj S."/>
            <person name="Subramanian S."/>
        </authorList>
    </citation>
    <scope>NUCLEOTIDE SEQUENCE [LARGE SCALE GENOMIC DNA]</scope>
    <source>
        <strain evidence="1 2">DSM 436</strain>
    </source>
</reference>
<protein>
    <submittedName>
        <fullName evidence="1">Uncharacterized protein</fullName>
    </submittedName>
</protein>
<dbReference type="Proteomes" id="UP000019678">
    <property type="component" value="Unassembled WGS sequence"/>
</dbReference>
<dbReference type="RefSeq" id="WP_044235548.1">
    <property type="nucleotide sequence ID" value="NZ_ASRX01000003.1"/>
</dbReference>
<comment type="caution">
    <text evidence="1">The sequence shown here is derived from an EMBL/GenBank/DDBJ whole genome shotgun (WGS) entry which is preliminary data.</text>
</comment>
<dbReference type="EMBL" id="ASRX01000003">
    <property type="protein sequence ID" value="EYF08523.1"/>
    <property type="molecule type" value="Genomic_DNA"/>
</dbReference>
<proteinExistence type="predicted"/>